<organism evidence="1 2">
    <name type="scientific">Bacteroides stercorirosoris</name>
    <dbReference type="NCBI Taxonomy" id="871324"/>
    <lineage>
        <taxon>Bacteria</taxon>
        <taxon>Pseudomonadati</taxon>
        <taxon>Bacteroidota</taxon>
        <taxon>Bacteroidia</taxon>
        <taxon>Bacteroidales</taxon>
        <taxon>Bacteroidaceae</taxon>
        <taxon>Bacteroides</taxon>
    </lineage>
</organism>
<dbReference type="Proteomes" id="UP000184192">
    <property type="component" value="Unassembled WGS sequence"/>
</dbReference>
<dbReference type="AlphaFoldDB" id="A0A1M6H748"/>
<dbReference type="EMBL" id="FQZN01000017">
    <property type="protein sequence ID" value="SHJ18015.1"/>
    <property type="molecule type" value="Genomic_DNA"/>
</dbReference>
<proteinExistence type="predicted"/>
<protein>
    <submittedName>
        <fullName evidence="1">Uncharacterized protein</fullName>
    </submittedName>
</protein>
<keyword evidence="2" id="KW-1185">Reference proteome</keyword>
<evidence type="ECO:0000313" key="1">
    <source>
        <dbReference type="EMBL" id="SHJ18015.1"/>
    </source>
</evidence>
<name>A0A1M6H748_9BACE</name>
<evidence type="ECO:0000313" key="2">
    <source>
        <dbReference type="Proteomes" id="UP000184192"/>
    </source>
</evidence>
<gene>
    <name evidence="1" type="ORF">SAMN05444350_11789</name>
</gene>
<reference evidence="2" key="1">
    <citation type="submission" date="2016-11" db="EMBL/GenBank/DDBJ databases">
        <authorList>
            <person name="Varghese N."/>
            <person name="Submissions S."/>
        </authorList>
    </citation>
    <scope>NUCLEOTIDE SEQUENCE [LARGE SCALE GENOMIC DNA]</scope>
    <source>
        <strain evidence="2">DSM 26884</strain>
    </source>
</reference>
<accession>A0A1M6H748</accession>
<sequence>MQSYTINKGASIDVLQFQAPILLYMKATTLQLNKNNEVSTIKNADIIVFI</sequence>